<feature type="region of interest" description="Disordered" evidence="1">
    <location>
        <begin position="224"/>
        <end position="258"/>
    </location>
</feature>
<dbReference type="EMBL" id="JAAWWB010000012">
    <property type="protein sequence ID" value="KAG6770214.1"/>
    <property type="molecule type" value="Genomic_DNA"/>
</dbReference>
<dbReference type="AlphaFoldDB" id="A0A8X8CXD3"/>
<dbReference type="PANTHER" id="PTHR47423">
    <property type="entry name" value="G-PATCH DOMAIN CONTAINING PROTEIN"/>
    <property type="match status" value="1"/>
</dbReference>
<dbReference type="PROSITE" id="PS50174">
    <property type="entry name" value="G_PATCH"/>
    <property type="match status" value="2"/>
</dbReference>
<feature type="compositionally biased region" description="Basic residues" evidence="1">
    <location>
        <begin position="391"/>
        <end position="402"/>
    </location>
</feature>
<protein>
    <recommendedName>
        <fullName evidence="2">G-patch domain-containing protein</fullName>
    </recommendedName>
</protein>
<dbReference type="GO" id="GO:0003676">
    <property type="term" value="F:nucleic acid binding"/>
    <property type="evidence" value="ECO:0007669"/>
    <property type="project" value="InterPro"/>
</dbReference>
<dbReference type="Proteomes" id="UP000886885">
    <property type="component" value="Chromosome 6D"/>
</dbReference>
<feature type="compositionally biased region" description="Polar residues" evidence="1">
    <location>
        <begin position="124"/>
        <end position="136"/>
    </location>
</feature>
<feature type="region of interest" description="Disordered" evidence="1">
    <location>
        <begin position="667"/>
        <end position="692"/>
    </location>
</feature>
<feature type="compositionally biased region" description="Basic residues" evidence="1">
    <location>
        <begin position="419"/>
        <end position="434"/>
    </location>
</feature>
<dbReference type="PANTHER" id="PTHR47423:SF2">
    <property type="entry name" value="PROTEIN SQS1"/>
    <property type="match status" value="1"/>
</dbReference>
<reference evidence="3" key="1">
    <citation type="journal article" date="2020" name="bioRxiv">
        <title>Hybrid origin of Populus tomentosa Carr. identified through genome sequencing and phylogenomic analysis.</title>
        <authorList>
            <person name="An X."/>
            <person name="Gao K."/>
            <person name="Chen Z."/>
            <person name="Li J."/>
            <person name="Yang X."/>
            <person name="Yang X."/>
            <person name="Zhou J."/>
            <person name="Guo T."/>
            <person name="Zhao T."/>
            <person name="Huang S."/>
            <person name="Miao D."/>
            <person name="Khan W.U."/>
            <person name="Rao P."/>
            <person name="Ye M."/>
            <person name="Lei B."/>
            <person name="Liao W."/>
            <person name="Wang J."/>
            <person name="Ji L."/>
            <person name="Li Y."/>
            <person name="Guo B."/>
            <person name="Mustafa N.S."/>
            <person name="Li S."/>
            <person name="Yun Q."/>
            <person name="Keller S.R."/>
            <person name="Mao J."/>
            <person name="Zhang R."/>
            <person name="Strauss S.H."/>
        </authorList>
    </citation>
    <scope>NUCLEOTIDE SEQUENCE</scope>
    <source>
        <strain evidence="3">GM15</strain>
        <tissue evidence="3">Leaf</tissue>
    </source>
</reference>
<dbReference type="InterPro" id="IPR000467">
    <property type="entry name" value="G_patch_dom"/>
</dbReference>
<evidence type="ECO:0000259" key="2">
    <source>
        <dbReference type="PROSITE" id="PS50174"/>
    </source>
</evidence>
<comment type="caution">
    <text evidence="3">The sequence shown here is derived from an EMBL/GenBank/DDBJ whole genome shotgun (WGS) entry which is preliminary data.</text>
</comment>
<evidence type="ECO:0000313" key="4">
    <source>
        <dbReference type="Proteomes" id="UP000886885"/>
    </source>
</evidence>
<organism evidence="3 4">
    <name type="scientific">Populus tomentosa</name>
    <name type="common">Chinese white poplar</name>
    <dbReference type="NCBI Taxonomy" id="118781"/>
    <lineage>
        <taxon>Eukaryota</taxon>
        <taxon>Viridiplantae</taxon>
        <taxon>Streptophyta</taxon>
        <taxon>Embryophyta</taxon>
        <taxon>Tracheophyta</taxon>
        <taxon>Spermatophyta</taxon>
        <taxon>Magnoliopsida</taxon>
        <taxon>eudicotyledons</taxon>
        <taxon>Gunneridae</taxon>
        <taxon>Pentapetalae</taxon>
        <taxon>rosids</taxon>
        <taxon>fabids</taxon>
        <taxon>Malpighiales</taxon>
        <taxon>Salicaceae</taxon>
        <taxon>Saliceae</taxon>
        <taxon>Populus</taxon>
    </lineage>
</organism>
<feature type="domain" description="G-patch" evidence="2">
    <location>
        <begin position="617"/>
        <end position="663"/>
    </location>
</feature>
<keyword evidence="4" id="KW-1185">Reference proteome</keyword>
<name>A0A8X8CXD3_POPTO</name>
<feature type="region of interest" description="Disordered" evidence="1">
    <location>
        <begin position="31"/>
        <end position="75"/>
    </location>
</feature>
<gene>
    <name evidence="3" type="ORF">POTOM_025889</name>
</gene>
<feature type="compositionally biased region" description="Basic and acidic residues" evidence="1">
    <location>
        <begin position="41"/>
        <end position="67"/>
    </location>
</feature>
<feature type="compositionally biased region" description="Polar residues" evidence="1">
    <location>
        <begin position="437"/>
        <end position="447"/>
    </location>
</feature>
<accession>A0A8X8CXD3</accession>
<feature type="compositionally biased region" description="Low complexity" evidence="1">
    <location>
        <begin position="113"/>
        <end position="123"/>
    </location>
</feature>
<evidence type="ECO:0000256" key="1">
    <source>
        <dbReference type="SAM" id="MobiDB-lite"/>
    </source>
</evidence>
<dbReference type="OrthoDB" id="29523at2759"/>
<feature type="compositionally biased region" description="Polar residues" evidence="1">
    <location>
        <begin position="558"/>
        <end position="569"/>
    </location>
</feature>
<feature type="region of interest" description="Disordered" evidence="1">
    <location>
        <begin position="388"/>
        <end position="456"/>
    </location>
</feature>
<dbReference type="SMART" id="SM00443">
    <property type="entry name" value="G_patch"/>
    <property type="match status" value="2"/>
</dbReference>
<feature type="compositionally biased region" description="Acidic residues" evidence="1">
    <location>
        <begin position="316"/>
        <end position="326"/>
    </location>
</feature>
<feature type="region of interest" description="Disordered" evidence="1">
    <location>
        <begin position="113"/>
        <end position="136"/>
    </location>
</feature>
<evidence type="ECO:0000313" key="3">
    <source>
        <dbReference type="EMBL" id="KAG6770214.1"/>
    </source>
</evidence>
<proteinExistence type="predicted"/>
<feature type="region of interest" description="Disordered" evidence="1">
    <location>
        <begin position="292"/>
        <end position="326"/>
    </location>
</feature>
<sequence length="744" mass="81283">MGPYSTDCNGPDQTTLCNGVKKVFLFFNRQGSSERRSKRQPWQEEVREDPITTKKTEIKKSTTETSEKTVGPAVGAEEDRKNFEILSLWKAESWRIGLLSIQIKTFKFRRSSNVKSNSESGSKLGNSNQGKACSGSKNAPCKASGNAFVYNYPCFDLQEGTSRDMDESQPIVLVDSKETHIVAYLDETPTLKPCNLNLTYEYSSDFLLGESSHRELGFCEEFEATPGAESSSKQMEEEEQKGPFDSSFSEKEMDSDDTANCRAGEEMLTAAFSPKKNSAFLSIGGMKLFTQDISDGGSDGESLDESSESQQVELSQSDDFEDASNSEFDVDDDVAEDYLEGIGGSSNILDVKWLVENVLDDSEEDSSSSGCFDETLEKLGGIALQEASRRYGMKKPQSKKNHASSARDVSQDLDDFMHVKHPRTISAKKKHVARLPRSSQRSKNSRNFPGEKRKHRKEMIAVKHHQRMLSRGVDLEKINKVQRLAAVYRLHSGSQGSGKKSFVTGTRTQHTCMPSASDKLRLEKLIGAGNEDSDFAVNEGSKTKSVSADRNRKKKSTRGSSERNGLYTNQPVSFVSSGVMQPGVIETITVGAQEINETGENKDATSSSKYGAFEVHTKGFGSKMMEKMGFIQGGGLGKDGQGMAQPIEAIQRPKSLGLGVDFSNISGDSVKNKPGTGTGTGKSGKHSKAQSFGAFEKHTKGFGSMMMTRMGFVEGKGLGKDSQGIVNPLVAVRRPKARGLGAKS</sequence>
<feature type="domain" description="G-patch" evidence="2">
    <location>
        <begin position="699"/>
        <end position="744"/>
    </location>
</feature>
<dbReference type="Pfam" id="PF01585">
    <property type="entry name" value="G-patch"/>
    <property type="match status" value="2"/>
</dbReference>
<feature type="region of interest" description="Disordered" evidence="1">
    <location>
        <begin position="532"/>
        <end position="569"/>
    </location>
</feature>